<dbReference type="PROSITE" id="PS51462">
    <property type="entry name" value="NUDIX"/>
    <property type="match status" value="1"/>
</dbReference>
<proteinExistence type="inferred from homology"/>
<evidence type="ECO:0000256" key="11">
    <source>
        <dbReference type="ARBA" id="ARBA00026103"/>
    </source>
</evidence>
<comment type="catalytic activity">
    <reaction evidence="20">
        <text>N(6)-methyl-dATP + H2O = N(6)-methyl-dAMP + diphosphate + H(+)</text>
        <dbReference type="Rhea" id="RHEA:67604"/>
        <dbReference type="ChEBI" id="CHEBI:15377"/>
        <dbReference type="ChEBI" id="CHEBI:15378"/>
        <dbReference type="ChEBI" id="CHEBI:33019"/>
        <dbReference type="ChEBI" id="CHEBI:169976"/>
        <dbReference type="ChEBI" id="CHEBI:172872"/>
    </reaction>
    <physiologicalReaction direction="left-to-right" evidence="20">
        <dbReference type="Rhea" id="RHEA:67605"/>
    </physiologicalReaction>
</comment>
<dbReference type="InterPro" id="IPR020084">
    <property type="entry name" value="NUDIX_hydrolase_CS"/>
</dbReference>
<evidence type="ECO:0000313" key="24">
    <source>
        <dbReference type="Proteomes" id="UP001209654"/>
    </source>
</evidence>
<keyword evidence="6" id="KW-0460">Magnesium</keyword>
<dbReference type="InterPro" id="IPR015797">
    <property type="entry name" value="NUDIX_hydrolase-like_dom_sf"/>
</dbReference>
<comment type="caution">
    <text evidence="23">The sequence shown here is derived from an EMBL/GenBank/DDBJ whole genome shotgun (WGS) entry which is preliminary data.</text>
</comment>
<evidence type="ECO:0000256" key="14">
    <source>
        <dbReference type="ARBA" id="ARBA00030634"/>
    </source>
</evidence>
<name>A0ABQ5MXL8_9MICC</name>
<comment type="catalytic activity">
    <reaction evidence="18">
        <text>N(6)-methyl-ATP + H2O = N(6)-methyl-AMP + diphosphate + H(+)</text>
        <dbReference type="Rhea" id="RHEA:67608"/>
        <dbReference type="ChEBI" id="CHEBI:15377"/>
        <dbReference type="ChEBI" id="CHEBI:15378"/>
        <dbReference type="ChEBI" id="CHEBI:33019"/>
        <dbReference type="ChEBI" id="CHEBI:144842"/>
        <dbReference type="ChEBI" id="CHEBI:172873"/>
    </reaction>
    <physiologicalReaction direction="left-to-right" evidence="18">
        <dbReference type="Rhea" id="RHEA:67609"/>
    </physiologicalReaction>
</comment>
<evidence type="ECO:0000256" key="13">
    <source>
        <dbReference type="ARBA" id="ARBA00029673"/>
    </source>
</evidence>
<evidence type="ECO:0000256" key="9">
    <source>
        <dbReference type="ARBA" id="ARBA00024486"/>
    </source>
</evidence>
<reference evidence="23 24" key="1">
    <citation type="journal article" date="2023" name="Int. J. Syst. Evol. Microbiol.">
        <title>Arthrobacter mangrovi sp. nov., an actinobacterium isolated from the rhizosphere of a mangrove.</title>
        <authorList>
            <person name="Hamada M."/>
            <person name="Saitou S."/>
            <person name="Enomoto N."/>
            <person name="Nanri K."/>
            <person name="Hidaka K."/>
            <person name="Miura T."/>
            <person name="Tamura T."/>
        </authorList>
    </citation>
    <scope>NUCLEOTIDE SEQUENCE [LARGE SCALE GENOMIC DNA]</scope>
    <source>
        <strain evidence="23 24">NBRC 112813</strain>
    </source>
</reference>
<evidence type="ECO:0000256" key="8">
    <source>
        <dbReference type="ARBA" id="ARBA00024459"/>
    </source>
</evidence>
<comment type="similarity">
    <text evidence="2">Belongs to the Nudix hydrolase family.</text>
</comment>
<gene>
    <name evidence="23" type="ORF">AHIS1636_31450</name>
</gene>
<dbReference type="InterPro" id="IPR003563">
    <property type="entry name" value="8ODP"/>
</dbReference>
<dbReference type="Proteomes" id="UP001209654">
    <property type="component" value="Unassembled WGS sequence"/>
</dbReference>
<dbReference type="Gene3D" id="3.90.79.10">
    <property type="entry name" value="Nucleoside Triphosphate Pyrophosphohydrolase"/>
    <property type="match status" value="1"/>
</dbReference>
<evidence type="ECO:0000256" key="12">
    <source>
        <dbReference type="ARBA" id="ARBA00026218"/>
    </source>
</evidence>
<keyword evidence="24" id="KW-1185">Reference proteome</keyword>
<organism evidence="23 24">
    <name type="scientific">Arthrobacter mangrovi</name>
    <dbReference type="NCBI Taxonomy" id="2966350"/>
    <lineage>
        <taxon>Bacteria</taxon>
        <taxon>Bacillati</taxon>
        <taxon>Actinomycetota</taxon>
        <taxon>Actinomycetes</taxon>
        <taxon>Micrococcales</taxon>
        <taxon>Micrococcaceae</taxon>
        <taxon>Arthrobacter</taxon>
    </lineage>
</organism>
<evidence type="ECO:0000256" key="17">
    <source>
        <dbReference type="ARBA" id="ARBA00032071"/>
    </source>
</evidence>
<keyword evidence="5" id="KW-0378">Hydrolase</keyword>
<dbReference type="EC" id="3.6.1.56" evidence="11"/>
<evidence type="ECO:0000256" key="15">
    <source>
        <dbReference type="ARBA" id="ARBA00030682"/>
    </source>
</evidence>
<evidence type="ECO:0000256" key="20">
    <source>
        <dbReference type="ARBA" id="ARBA00049032"/>
    </source>
</evidence>
<comment type="catalytic activity">
    <reaction evidence="19">
        <text>O(6)-methyl-dGTP + H2O = O(6)-methyl-dGMP + diphosphate + H(+)</text>
        <dbReference type="Rhea" id="RHEA:67600"/>
        <dbReference type="ChEBI" id="CHEBI:15377"/>
        <dbReference type="ChEBI" id="CHEBI:15378"/>
        <dbReference type="ChEBI" id="CHEBI:33019"/>
        <dbReference type="ChEBI" id="CHEBI:169974"/>
        <dbReference type="ChEBI" id="CHEBI:169975"/>
    </reaction>
    <physiologicalReaction direction="left-to-right" evidence="19">
        <dbReference type="Rhea" id="RHEA:67601"/>
    </physiologicalReaction>
</comment>
<comment type="catalytic activity">
    <reaction evidence="9">
        <text>8-oxo-dGTP + H2O = 8-oxo-dGMP + diphosphate + H(+)</text>
        <dbReference type="Rhea" id="RHEA:31575"/>
        <dbReference type="ChEBI" id="CHEBI:15377"/>
        <dbReference type="ChEBI" id="CHEBI:15378"/>
        <dbReference type="ChEBI" id="CHEBI:33019"/>
        <dbReference type="ChEBI" id="CHEBI:63224"/>
        <dbReference type="ChEBI" id="CHEBI:77896"/>
    </reaction>
    <physiologicalReaction direction="left-to-right" evidence="9">
        <dbReference type="Rhea" id="RHEA:31576"/>
    </physiologicalReaction>
</comment>
<evidence type="ECO:0000313" key="23">
    <source>
        <dbReference type="EMBL" id="GLB68703.1"/>
    </source>
</evidence>
<evidence type="ECO:0000256" key="10">
    <source>
        <dbReference type="ARBA" id="ARBA00024596"/>
    </source>
</evidence>
<evidence type="ECO:0000256" key="5">
    <source>
        <dbReference type="ARBA" id="ARBA00022801"/>
    </source>
</evidence>
<evidence type="ECO:0000259" key="22">
    <source>
        <dbReference type="PROSITE" id="PS51462"/>
    </source>
</evidence>
<dbReference type="PRINTS" id="PR01403">
    <property type="entry name" value="8OXTPHPHTASE"/>
</dbReference>
<evidence type="ECO:0000256" key="16">
    <source>
        <dbReference type="ARBA" id="ARBA00031927"/>
    </source>
</evidence>
<comment type="subunit">
    <text evidence="3">Monomer.</text>
</comment>
<dbReference type="Pfam" id="PF00293">
    <property type="entry name" value="NUDIX"/>
    <property type="match status" value="1"/>
</dbReference>
<comment type="catalytic activity">
    <reaction evidence="10">
        <text>2-oxo-ATP + H2O = 2-oxo-AMP + diphosphate + H(+)</text>
        <dbReference type="Rhea" id="RHEA:67392"/>
        <dbReference type="ChEBI" id="CHEBI:15377"/>
        <dbReference type="ChEBI" id="CHEBI:15378"/>
        <dbReference type="ChEBI" id="CHEBI:33019"/>
        <dbReference type="ChEBI" id="CHEBI:71395"/>
        <dbReference type="ChEBI" id="CHEBI:172878"/>
    </reaction>
    <physiologicalReaction direction="left-to-right" evidence="10">
        <dbReference type="Rhea" id="RHEA:67393"/>
    </physiologicalReaction>
</comment>
<dbReference type="PROSITE" id="PS00893">
    <property type="entry name" value="NUDIX_BOX"/>
    <property type="match status" value="1"/>
</dbReference>
<evidence type="ECO:0000256" key="2">
    <source>
        <dbReference type="ARBA" id="ARBA00005582"/>
    </source>
</evidence>
<dbReference type="RefSeq" id="WP_264796796.1">
    <property type="nucleotide sequence ID" value="NZ_BRVS01000021.1"/>
</dbReference>
<dbReference type="InterPro" id="IPR000086">
    <property type="entry name" value="NUDIX_hydrolase_dom"/>
</dbReference>
<dbReference type="EMBL" id="BRVS01000021">
    <property type="protein sequence ID" value="GLB68703.1"/>
    <property type="molecule type" value="Genomic_DNA"/>
</dbReference>
<evidence type="ECO:0000256" key="18">
    <source>
        <dbReference type="ARBA" id="ARBA00048002"/>
    </source>
</evidence>
<comment type="cofactor">
    <cofactor evidence="1">
        <name>Mg(2+)</name>
        <dbReference type="ChEBI" id="CHEBI:18420"/>
    </cofactor>
</comment>
<keyword evidence="4" id="KW-0479">Metal-binding</keyword>
<dbReference type="PANTHER" id="PTHR43758">
    <property type="entry name" value="7,8-DIHYDRO-8-OXOGUANINE TRIPHOSPHATASE"/>
    <property type="match status" value="1"/>
</dbReference>
<comment type="catalytic activity">
    <reaction evidence="7">
        <text>8-oxo-dATP + H2O = 8-oxo-dAMP + diphosphate + H(+)</text>
        <dbReference type="Rhea" id="RHEA:65396"/>
        <dbReference type="ChEBI" id="CHEBI:15377"/>
        <dbReference type="ChEBI" id="CHEBI:15378"/>
        <dbReference type="ChEBI" id="CHEBI:33019"/>
        <dbReference type="ChEBI" id="CHEBI:71361"/>
        <dbReference type="ChEBI" id="CHEBI:172871"/>
    </reaction>
    <physiologicalReaction direction="left-to-right" evidence="7">
        <dbReference type="Rhea" id="RHEA:65397"/>
    </physiologicalReaction>
</comment>
<evidence type="ECO:0000256" key="7">
    <source>
        <dbReference type="ARBA" id="ARBA00024448"/>
    </source>
</evidence>
<evidence type="ECO:0000256" key="3">
    <source>
        <dbReference type="ARBA" id="ARBA00011245"/>
    </source>
</evidence>
<comment type="catalytic activity">
    <reaction evidence="8">
        <text>2-oxo-dATP + H2O = 2-oxo-dAMP + diphosphate + H(+)</text>
        <dbReference type="Rhea" id="RHEA:31583"/>
        <dbReference type="ChEBI" id="CHEBI:15377"/>
        <dbReference type="ChEBI" id="CHEBI:15378"/>
        <dbReference type="ChEBI" id="CHEBI:33019"/>
        <dbReference type="ChEBI" id="CHEBI:63212"/>
        <dbReference type="ChEBI" id="CHEBI:77897"/>
        <dbReference type="EC" id="3.6.1.56"/>
    </reaction>
    <physiologicalReaction direction="left-to-right" evidence="8">
        <dbReference type="Rhea" id="RHEA:31584"/>
    </physiologicalReaction>
</comment>
<comment type="function">
    <text evidence="21">Oxidized purine nucleoside triphosphate hydrolase which is a prominent sanitizer of the oxidized nucleotide pool. Catalyzes the hydrolysis of 2-oxo-dATP (2-hydroxy-dATP) into 2-oxo-dAMP. Also has a significant hydrolase activity toward 2-oxo-ATP, 8-oxo-dGTP and 8-oxo-dATP. Through the hydrolysis of oxidized purine nucleoside triphosphates, prevents their incorporation into DNA and the subsequent transversions A:T to C:G and G:C to T:A. Also catalyzes the hydrolysis of methylated purine nucleoside triphosphate preventing their integration into DNA. Through this antimutagenic activity protects cells from oxidative stress.</text>
</comment>
<dbReference type="SUPFAM" id="SSF55811">
    <property type="entry name" value="Nudix"/>
    <property type="match status" value="1"/>
</dbReference>
<feature type="domain" description="Nudix hydrolase" evidence="22">
    <location>
        <begin position="2"/>
        <end position="135"/>
    </location>
</feature>
<evidence type="ECO:0000256" key="1">
    <source>
        <dbReference type="ARBA" id="ARBA00001946"/>
    </source>
</evidence>
<sequence length="158" mass="17545">MKPLNVVLCFLLRERDGVRSVLLGHKKSGFGTGKVVGVGGKLEPGEGPMEAVCREVLEETGVIVRPEALVPAGRIFFDFPYRPELNMDTLLYVTRSWEGEPAESDEIAPEWYDVERLPLELMWHDAGTWLPLALDGHGPNLRIILNEDNATVRAAVPL</sequence>
<dbReference type="CDD" id="cd03427">
    <property type="entry name" value="NUDIX_MTH1_Nudt1"/>
    <property type="match status" value="1"/>
</dbReference>
<evidence type="ECO:0000256" key="6">
    <source>
        <dbReference type="ARBA" id="ARBA00022842"/>
    </source>
</evidence>
<accession>A0ABQ5MXL8</accession>
<dbReference type="PANTHER" id="PTHR43758:SF2">
    <property type="entry name" value="OXIDIZED PURINE NUCLEOSIDE TRIPHOSPHATE HYDROLASE"/>
    <property type="match status" value="1"/>
</dbReference>
<protein>
    <recommendedName>
        <fullName evidence="12">Oxidized purine nucleoside triphosphate hydrolase</fullName>
        <ecNumber evidence="11">3.6.1.56</ecNumber>
    </recommendedName>
    <alternativeName>
        <fullName evidence="16">2-hydroxy-dATP diphosphatase</fullName>
    </alternativeName>
    <alternativeName>
        <fullName evidence="15">7,8-dihydro-8-oxoguanine triphosphatase</fullName>
    </alternativeName>
    <alternativeName>
        <fullName evidence="14">8-oxo-dGTPase</fullName>
    </alternativeName>
    <alternativeName>
        <fullName evidence="17">Methylated purine nucleoside triphosphate hydrolase</fullName>
    </alternativeName>
    <alternativeName>
        <fullName evidence="13">Nucleoside diphosphate-linked moiety X motif 1</fullName>
    </alternativeName>
</protein>
<evidence type="ECO:0000256" key="21">
    <source>
        <dbReference type="ARBA" id="ARBA00053094"/>
    </source>
</evidence>
<evidence type="ECO:0000256" key="19">
    <source>
        <dbReference type="ARBA" id="ARBA00048894"/>
    </source>
</evidence>
<evidence type="ECO:0000256" key="4">
    <source>
        <dbReference type="ARBA" id="ARBA00022723"/>
    </source>
</evidence>